<dbReference type="PANTHER" id="PTHR20932:SF7">
    <property type="entry name" value="AND PUTATIVE PEPTIDOGLYCAN-BINDING DOMAIN-CONTAINING PROTEIN 4-RELATED"/>
    <property type="match status" value="1"/>
</dbReference>
<evidence type="ECO:0000256" key="1">
    <source>
        <dbReference type="ARBA" id="ARBA00004167"/>
    </source>
</evidence>
<evidence type="ECO:0000313" key="9">
    <source>
        <dbReference type="Proteomes" id="UP000693946"/>
    </source>
</evidence>
<dbReference type="CDD" id="cd00118">
    <property type="entry name" value="LysM"/>
    <property type="match status" value="1"/>
</dbReference>
<evidence type="ECO:0000256" key="5">
    <source>
        <dbReference type="SAM" id="MobiDB-lite"/>
    </source>
</evidence>
<name>A0AAV6SYC7_SOLSE</name>
<keyword evidence="4 6" id="KW-0472">Membrane</keyword>
<comment type="subcellular location">
    <subcellularLocation>
        <location evidence="1">Membrane</location>
        <topology evidence="1">Single-pass membrane protein</topology>
    </subcellularLocation>
</comment>
<feature type="region of interest" description="Disordered" evidence="5">
    <location>
        <begin position="544"/>
        <end position="565"/>
    </location>
</feature>
<evidence type="ECO:0000256" key="6">
    <source>
        <dbReference type="SAM" id="Phobius"/>
    </source>
</evidence>
<organism evidence="8 9">
    <name type="scientific">Solea senegalensis</name>
    <name type="common">Senegalese sole</name>
    <dbReference type="NCBI Taxonomy" id="28829"/>
    <lineage>
        <taxon>Eukaryota</taxon>
        <taxon>Metazoa</taxon>
        <taxon>Chordata</taxon>
        <taxon>Craniata</taxon>
        <taxon>Vertebrata</taxon>
        <taxon>Euteleostomi</taxon>
        <taxon>Actinopterygii</taxon>
        <taxon>Neopterygii</taxon>
        <taxon>Teleostei</taxon>
        <taxon>Neoteleostei</taxon>
        <taxon>Acanthomorphata</taxon>
        <taxon>Carangaria</taxon>
        <taxon>Pleuronectiformes</taxon>
        <taxon>Pleuronectoidei</taxon>
        <taxon>Soleidae</taxon>
        <taxon>Solea</taxon>
    </lineage>
</organism>
<evidence type="ECO:0000256" key="3">
    <source>
        <dbReference type="ARBA" id="ARBA00022989"/>
    </source>
</evidence>
<keyword evidence="3 6" id="KW-1133">Transmembrane helix</keyword>
<keyword evidence="9" id="KW-1185">Reference proteome</keyword>
<evidence type="ECO:0000256" key="4">
    <source>
        <dbReference type="ARBA" id="ARBA00023136"/>
    </source>
</evidence>
<dbReference type="Proteomes" id="UP000693946">
    <property type="component" value="Linkage Group LG10"/>
</dbReference>
<dbReference type="InterPro" id="IPR045030">
    <property type="entry name" value="LYSM1-4"/>
</dbReference>
<dbReference type="InterPro" id="IPR018392">
    <property type="entry name" value="LysM"/>
</dbReference>
<reference evidence="8 9" key="1">
    <citation type="journal article" date="2021" name="Sci. Rep.">
        <title>Chromosome anchoring in Senegalese sole (Solea senegalensis) reveals sex-associated markers and genome rearrangements in flatfish.</title>
        <authorList>
            <person name="Guerrero-Cozar I."/>
            <person name="Gomez-Garrido J."/>
            <person name="Berbel C."/>
            <person name="Martinez-Blanch J.F."/>
            <person name="Alioto T."/>
            <person name="Claros M.G."/>
            <person name="Gagnaire P.A."/>
            <person name="Manchado M."/>
        </authorList>
    </citation>
    <scope>NUCLEOTIDE SEQUENCE [LARGE SCALE GENOMIC DNA]</scope>
    <source>
        <strain evidence="8">Sse05_10M</strain>
    </source>
</reference>
<dbReference type="PROSITE" id="PS51782">
    <property type="entry name" value="LYSM"/>
    <property type="match status" value="1"/>
</dbReference>
<dbReference type="PANTHER" id="PTHR20932">
    <property type="entry name" value="LYSM AND PUTATIVE PEPTIDOGLYCAN-BINDING DOMAIN-CONTAINING PROTEIN"/>
    <property type="match status" value="1"/>
</dbReference>
<evidence type="ECO:0000256" key="2">
    <source>
        <dbReference type="ARBA" id="ARBA00022692"/>
    </source>
</evidence>
<keyword evidence="2 6" id="KW-0812">Transmembrane</keyword>
<dbReference type="GO" id="GO:0016020">
    <property type="term" value="C:membrane"/>
    <property type="evidence" value="ECO:0007669"/>
    <property type="project" value="UniProtKB-SubCell"/>
</dbReference>
<accession>A0AAV6SYC7</accession>
<proteinExistence type="predicted"/>
<evidence type="ECO:0000313" key="8">
    <source>
        <dbReference type="EMBL" id="KAG7522128.1"/>
    </source>
</evidence>
<sequence>MKLFTTVSPLKTQSSRFVYSNNTGTNFRKYVGYVFQRITYIIEHRSTSFSLIYNLNSWIVRPSVVNASLQRAWQRNICEKCHQPFQHIVKTSDAKRLHGGELLYLSVTCWTSHRALHEDYLQLSMLMLLISHYGNAVVLMRLNAVFWLTFIHSLTSSQENIGYKQSEWTLTSLVYLFMFVVVLLKLEKSINPVEPALRPDRQLKDNVVAFHTFYVAQDIFFDPRKVKASVAALCDAYRQRGQEPPPNKEIIGRVPHNSGSYFHKWGDLVINQMTTKWSDDALHQSVMAFSTEAFVKGLDDTMWRGEHAPQAFQAPVDVHASADGQVYMFKRRPNESAISSDDEELSLMEIKPRGFQAPDQDRLSRNVQLLERKVLDGDNLNKLALQYGCKVADIKRVNNLMQEQDLFGLTSIKIPVHKHSFLMETYSDGNESATPVKFQDRTRSQPHLQEAADFLMEIDNDIEKLIQTTNNQEDPLYNSEKEQKFGVRGRTLNRHGSDWRIQWWNAVVAMLLIGIILPLFYVIYFKMKANNNNNNVVLPTSSVTSLNQSGTSLSTRGLEHFQEPG</sequence>
<feature type="transmembrane region" description="Helical" evidence="6">
    <location>
        <begin position="503"/>
        <end position="524"/>
    </location>
</feature>
<protein>
    <recommendedName>
        <fullName evidence="7">LysM domain-containing protein</fullName>
    </recommendedName>
</protein>
<evidence type="ECO:0000259" key="7">
    <source>
        <dbReference type="PROSITE" id="PS51782"/>
    </source>
</evidence>
<dbReference type="EMBL" id="JAGKHQ010000002">
    <property type="protein sequence ID" value="KAG7522128.1"/>
    <property type="molecule type" value="Genomic_DNA"/>
</dbReference>
<feature type="domain" description="LysM" evidence="7">
    <location>
        <begin position="370"/>
        <end position="414"/>
    </location>
</feature>
<comment type="caution">
    <text evidence="8">The sequence shown here is derived from an EMBL/GenBank/DDBJ whole genome shotgun (WGS) entry which is preliminary data.</text>
</comment>
<gene>
    <name evidence="8" type="ORF">JOB18_014051</name>
</gene>
<dbReference type="AlphaFoldDB" id="A0AAV6SYC7"/>